<dbReference type="Proteomes" id="UP000694660">
    <property type="component" value="Unassembled WGS sequence"/>
</dbReference>
<keyword evidence="1" id="KW-0812">Transmembrane</keyword>
<keyword evidence="1" id="KW-1133">Transmembrane helix</keyword>
<sequence>MKHLPKLRAWQWIVIALVLAYALDWFIQRPDGQTRALNAAIAAEGSAELKAYPYPFRVLRVENGKAIMGTPRSRDVSVTRVIKVLYPDINVLDTNDPAFIAAQKELAGLQFEARDIVARQDGIKTVTWEIDRHWLGAHGIDVPPNP</sequence>
<evidence type="ECO:0008006" key="4">
    <source>
        <dbReference type="Google" id="ProtNLM"/>
    </source>
</evidence>
<dbReference type="RefSeq" id="WP_214360458.1">
    <property type="nucleotide sequence ID" value="NZ_JAEKFT010000005.1"/>
</dbReference>
<evidence type="ECO:0000313" key="3">
    <source>
        <dbReference type="Proteomes" id="UP000694660"/>
    </source>
</evidence>
<keyword evidence="1" id="KW-0472">Membrane</keyword>
<name>A0A944D976_DENI1</name>
<gene>
    <name evidence="2" type="ORF">I8J34_05855</name>
</gene>
<proteinExistence type="predicted"/>
<dbReference type="EMBL" id="JAEKFT010000005">
    <property type="protein sequence ID" value="MBT0960696.1"/>
    <property type="molecule type" value="Genomic_DNA"/>
</dbReference>
<accession>A0A944D976</accession>
<organism evidence="2 3">
    <name type="scientific">Denitromonas iodatirespirans</name>
    <dbReference type="NCBI Taxonomy" id="2795389"/>
    <lineage>
        <taxon>Bacteria</taxon>
        <taxon>Pseudomonadati</taxon>
        <taxon>Pseudomonadota</taxon>
        <taxon>Betaproteobacteria</taxon>
        <taxon>Rhodocyclales</taxon>
        <taxon>Zoogloeaceae</taxon>
        <taxon>Denitromonas</taxon>
    </lineage>
</organism>
<keyword evidence="3" id="KW-1185">Reference proteome</keyword>
<feature type="transmembrane region" description="Helical" evidence="1">
    <location>
        <begin position="9"/>
        <end position="27"/>
    </location>
</feature>
<evidence type="ECO:0000313" key="2">
    <source>
        <dbReference type="EMBL" id="MBT0960696.1"/>
    </source>
</evidence>
<dbReference type="AlphaFoldDB" id="A0A944D976"/>
<reference evidence="3" key="1">
    <citation type="journal article" date="2022" name="ISME J.">
        <title>Genetic and phylogenetic analysis of dissimilatory iodate-reducing bacteria identifies potential niches across the world's oceans.</title>
        <authorList>
            <person name="Reyes-Umana V."/>
            <person name="Henning Z."/>
            <person name="Lee K."/>
            <person name="Barnum T.P."/>
            <person name="Coates J.D."/>
        </authorList>
    </citation>
    <scope>NUCLEOTIDE SEQUENCE [LARGE SCALE GENOMIC DNA]</scope>
    <source>
        <strain evidence="3">IR12</strain>
    </source>
</reference>
<protein>
    <recommendedName>
        <fullName evidence="4">Glutamate-ammonia-ligase adenylyltransferase</fullName>
    </recommendedName>
</protein>
<evidence type="ECO:0000256" key="1">
    <source>
        <dbReference type="SAM" id="Phobius"/>
    </source>
</evidence>
<comment type="caution">
    <text evidence="2">The sequence shown here is derived from an EMBL/GenBank/DDBJ whole genome shotgun (WGS) entry which is preliminary data.</text>
</comment>